<dbReference type="EMBL" id="KE560904">
    <property type="protein sequence ID" value="EPZ34902.1"/>
    <property type="molecule type" value="Genomic_DNA"/>
</dbReference>
<dbReference type="PROSITE" id="PS51722">
    <property type="entry name" value="G_TR_2"/>
    <property type="match status" value="1"/>
</dbReference>
<dbReference type="InterPro" id="IPR004327">
    <property type="entry name" value="Phstyr_phstse_ac"/>
</dbReference>
<keyword evidence="16" id="KW-0648">Protein biosynthesis</keyword>
<dbReference type="Pfam" id="PF00009">
    <property type="entry name" value="GTP_EFTU"/>
    <property type="match status" value="1"/>
</dbReference>
<evidence type="ECO:0000313" key="28">
    <source>
        <dbReference type="Proteomes" id="UP000030755"/>
    </source>
</evidence>
<evidence type="ECO:0000256" key="2">
    <source>
        <dbReference type="ARBA" id="ARBA00000971"/>
    </source>
</evidence>
<evidence type="ECO:0000256" key="25">
    <source>
        <dbReference type="ARBA" id="ARBA00070063"/>
    </source>
</evidence>
<dbReference type="Pfam" id="PF07994">
    <property type="entry name" value="NAD_binding_5"/>
    <property type="match status" value="1"/>
</dbReference>
<keyword evidence="20" id="KW-0342">GTP-binding</keyword>
<evidence type="ECO:0000256" key="20">
    <source>
        <dbReference type="ARBA" id="ARBA00023134"/>
    </source>
</evidence>
<dbReference type="Gene3D" id="2.40.30.10">
    <property type="entry name" value="Translation factors"/>
    <property type="match status" value="1"/>
</dbReference>
<dbReference type="Pfam" id="PF01658">
    <property type="entry name" value="Inos-1-P_synth"/>
    <property type="match status" value="1"/>
</dbReference>
<accession>A0A075AXC1</accession>
<dbReference type="Gene3D" id="1.20.120.1150">
    <property type="match status" value="1"/>
</dbReference>
<evidence type="ECO:0000256" key="8">
    <source>
        <dbReference type="ARBA" id="ARBA00011881"/>
    </source>
</evidence>
<dbReference type="GO" id="GO:0006021">
    <property type="term" value="P:inositol biosynthetic process"/>
    <property type="evidence" value="ECO:0007669"/>
    <property type="project" value="UniProtKB-UniPathway"/>
</dbReference>
<gene>
    <name evidence="27" type="ORF">O9G_002033</name>
</gene>
<dbReference type="Pfam" id="PF22042">
    <property type="entry name" value="EF-G_D2"/>
    <property type="match status" value="1"/>
</dbReference>
<dbReference type="Gene3D" id="3.40.50.300">
    <property type="entry name" value="P-loop containing nucleotide triphosphate hydrolases"/>
    <property type="match status" value="1"/>
</dbReference>
<comment type="catalytic activity">
    <reaction evidence="1">
        <text>D-glucose 6-phosphate = 1D-myo-inositol 3-phosphate</text>
        <dbReference type="Rhea" id="RHEA:10716"/>
        <dbReference type="ChEBI" id="CHEBI:58401"/>
        <dbReference type="ChEBI" id="CHEBI:61548"/>
        <dbReference type="EC" id="5.5.1.4"/>
    </reaction>
</comment>
<dbReference type="InterPro" id="IPR005225">
    <property type="entry name" value="Small_GTP-bd"/>
</dbReference>
<name>A0A075AXC1_ROZAC</name>
<keyword evidence="18" id="KW-0443">Lipid metabolism</keyword>
<keyword evidence="13" id="KW-0396">Initiation factor</keyword>
<evidence type="ECO:0000256" key="16">
    <source>
        <dbReference type="ARBA" id="ARBA00022917"/>
    </source>
</evidence>
<dbReference type="InterPro" id="IPR000795">
    <property type="entry name" value="T_Tr_GTP-bd_dom"/>
</dbReference>
<evidence type="ECO:0000256" key="3">
    <source>
        <dbReference type="ARBA" id="ARBA00001911"/>
    </source>
</evidence>
<dbReference type="InterPro" id="IPR053905">
    <property type="entry name" value="EF-G-like_DII"/>
</dbReference>
<dbReference type="GO" id="GO:0004512">
    <property type="term" value="F:inositol-3-phosphate synthase activity"/>
    <property type="evidence" value="ECO:0007669"/>
    <property type="project" value="UniProtKB-EC"/>
</dbReference>
<dbReference type="SUPFAM" id="SSF52540">
    <property type="entry name" value="P-loop containing nucleoside triphosphate hydrolases"/>
    <property type="match status" value="1"/>
</dbReference>
<evidence type="ECO:0000256" key="11">
    <source>
        <dbReference type="ARBA" id="ARBA00022490"/>
    </source>
</evidence>
<comment type="pathway">
    <text evidence="5">Polyol metabolism; myo-inositol biosynthesis; myo-inositol from D-glucose 6-phosphate: step 1/2.</text>
</comment>
<dbReference type="Proteomes" id="UP000030755">
    <property type="component" value="Unassembled WGS sequence"/>
</dbReference>
<dbReference type="SUPFAM" id="SSF51735">
    <property type="entry name" value="NAD(P)-binding Rossmann-fold domains"/>
    <property type="match status" value="1"/>
</dbReference>
<comment type="subunit">
    <text evidence="8">Homotetramer.</text>
</comment>
<dbReference type="GO" id="GO:0019211">
    <property type="term" value="F:phosphatase activator activity"/>
    <property type="evidence" value="ECO:0007669"/>
    <property type="project" value="InterPro"/>
</dbReference>
<dbReference type="NCBIfam" id="TIGR00231">
    <property type="entry name" value="small_GTP"/>
    <property type="match status" value="1"/>
</dbReference>
<keyword evidence="15" id="KW-0547">Nucleotide-binding</keyword>
<evidence type="ECO:0000256" key="15">
    <source>
        <dbReference type="ARBA" id="ARBA00022741"/>
    </source>
</evidence>
<dbReference type="PANTHER" id="PTHR11510">
    <property type="entry name" value="MYO-INOSITOL-1 PHOSPHATE SYNTHASE"/>
    <property type="match status" value="1"/>
</dbReference>
<dbReference type="EC" id="5.5.1.4" evidence="9"/>
<dbReference type="InterPro" id="IPR037218">
    <property type="entry name" value="PTPA_sf"/>
</dbReference>
<dbReference type="STRING" id="988480.A0A075AXC1"/>
<keyword evidence="12" id="KW-0444">Lipid biosynthesis</keyword>
<reference evidence="27 28" key="1">
    <citation type="journal article" date="2013" name="Curr. Biol.">
        <title>Shared signatures of parasitism and phylogenomics unite Cryptomycota and microsporidia.</title>
        <authorList>
            <person name="James T.Y."/>
            <person name="Pelin A."/>
            <person name="Bonen L."/>
            <person name="Ahrendt S."/>
            <person name="Sain D."/>
            <person name="Corradi N."/>
            <person name="Stajich J.E."/>
        </authorList>
    </citation>
    <scope>NUCLEOTIDE SEQUENCE [LARGE SCALE GENOMIC DNA]</scope>
    <source>
        <strain evidence="27 28">CSF55</strain>
    </source>
</reference>
<dbReference type="InterPro" id="IPR023115">
    <property type="entry name" value="TIF_IF2_dom3"/>
</dbReference>
<evidence type="ECO:0000256" key="12">
    <source>
        <dbReference type="ARBA" id="ARBA00022516"/>
    </source>
</evidence>
<dbReference type="InterPro" id="IPR043170">
    <property type="entry name" value="PTPA_C_lid"/>
</dbReference>
<dbReference type="GO" id="GO:0008654">
    <property type="term" value="P:phospholipid biosynthetic process"/>
    <property type="evidence" value="ECO:0007669"/>
    <property type="project" value="UniProtKB-KW"/>
</dbReference>
<dbReference type="InterPro" id="IPR027417">
    <property type="entry name" value="P-loop_NTPase"/>
</dbReference>
<evidence type="ECO:0000256" key="9">
    <source>
        <dbReference type="ARBA" id="ARBA00012125"/>
    </source>
</evidence>
<dbReference type="InterPro" id="IPR036291">
    <property type="entry name" value="NAD(P)-bd_dom_sf"/>
</dbReference>
<dbReference type="InterPro" id="IPR009000">
    <property type="entry name" value="Transl_B-barrel_sf"/>
</dbReference>
<dbReference type="InterPro" id="IPR036925">
    <property type="entry name" value="TIF_IF2_dom3_sf"/>
</dbReference>
<evidence type="ECO:0000256" key="4">
    <source>
        <dbReference type="ARBA" id="ARBA00004496"/>
    </source>
</evidence>
<evidence type="ECO:0000256" key="23">
    <source>
        <dbReference type="ARBA" id="ARBA00023264"/>
    </source>
</evidence>
<evidence type="ECO:0000256" key="5">
    <source>
        <dbReference type="ARBA" id="ARBA00005117"/>
    </source>
</evidence>
<dbReference type="CDD" id="cd01887">
    <property type="entry name" value="IF2_eIF5B"/>
    <property type="match status" value="1"/>
</dbReference>
<evidence type="ECO:0000256" key="24">
    <source>
        <dbReference type="ARBA" id="ARBA00032949"/>
    </source>
</evidence>
<comment type="similarity">
    <text evidence="7">Belongs to the myo-inositol 1-phosphate synthase family.</text>
</comment>
<dbReference type="SUPFAM" id="SSF52156">
    <property type="entry name" value="Initiation factor IF2/eIF5b, domain 3"/>
    <property type="match status" value="1"/>
</dbReference>
<evidence type="ECO:0000256" key="1">
    <source>
        <dbReference type="ARBA" id="ARBA00000113"/>
    </source>
</evidence>
<proteinExistence type="inferred from homology"/>
<evidence type="ECO:0000256" key="14">
    <source>
        <dbReference type="ARBA" id="ARBA00022550"/>
    </source>
</evidence>
<dbReference type="SUPFAM" id="SSF55347">
    <property type="entry name" value="Glyceraldehyde-3-phosphate dehydrogenase-like, C-terminal domain"/>
    <property type="match status" value="1"/>
</dbReference>
<dbReference type="GO" id="GO:0003755">
    <property type="term" value="F:peptidyl-prolyl cis-trans isomerase activity"/>
    <property type="evidence" value="ECO:0007669"/>
    <property type="project" value="UniProtKB-KW"/>
</dbReference>
<evidence type="ECO:0000256" key="18">
    <source>
        <dbReference type="ARBA" id="ARBA00023098"/>
    </source>
</evidence>
<dbReference type="SUPFAM" id="SSF140984">
    <property type="entry name" value="PTPA-like"/>
    <property type="match status" value="1"/>
</dbReference>
<keyword evidence="23" id="KW-1208">Phospholipid metabolism</keyword>
<keyword evidence="28" id="KW-1185">Reference proteome</keyword>
<keyword evidence="14" id="KW-0398">Inositol biosynthesis</keyword>
<dbReference type="Pfam" id="PF03095">
    <property type="entry name" value="PTPA"/>
    <property type="match status" value="1"/>
</dbReference>
<dbReference type="SUPFAM" id="SSF50447">
    <property type="entry name" value="Translation proteins"/>
    <property type="match status" value="2"/>
</dbReference>
<dbReference type="FunFam" id="3.40.50.720:FF:000069">
    <property type="entry name" value="Inositol-3-phosphate synthase 1"/>
    <property type="match status" value="1"/>
</dbReference>
<dbReference type="InterPro" id="IPR002587">
    <property type="entry name" value="Myo-inos-1-P_Synthase"/>
</dbReference>
<dbReference type="Pfam" id="PF11987">
    <property type="entry name" value="IF-2"/>
    <property type="match status" value="1"/>
</dbReference>
<dbReference type="FunFam" id="3.40.50.300:FF:000019">
    <property type="entry name" value="Translation initiation factor IF-2"/>
    <property type="match status" value="1"/>
</dbReference>
<dbReference type="OrthoDB" id="2887at2759"/>
<keyword evidence="19" id="KW-0697">Rotamase</keyword>
<feature type="domain" description="Tr-type G" evidence="26">
    <location>
        <begin position="396"/>
        <end position="565"/>
    </location>
</feature>
<organism evidence="27 28">
    <name type="scientific">Rozella allomycis (strain CSF55)</name>
    <dbReference type="NCBI Taxonomy" id="988480"/>
    <lineage>
        <taxon>Eukaryota</taxon>
        <taxon>Fungi</taxon>
        <taxon>Fungi incertae sedis</taxon>
        <taxon>Cryptomycota</taxon>
        <taxon>Cryptomycota incertae sedis</taxon>
        <taxon>Rozella</taxon>
    </lineage>
</organism>
<comment type="cofactor">
    <cofactor evidence="3">
        <name>NAD(+)</name>
        <dbReference type="ChEBI" id="CHEBI:57540"/>
    </cofactor>
</comment>
<dbReference type="UniPathway" id="UPA00823">
    <property type="reaction ID" value="UER00787"/>
</dbReference>
<dbReference type="GO" id="GO:0003924">
    <property type="term" value="F:GTPase activity"/>
    <property type="evidence" value="ECO:0007669"/>
    <property type="project" value="InterPro"/>
</dbReference>
<dbReference type="HOGENOM" id="CLU_254676_0_0_1"/>
<evidence type="ECO:0000256" key="17">
    <source>
        <dbReference type="ARBA" id="ARBA00023027"/>
    </source>
</evidence>
<dbReference type="InterPro" id="IPR013021">
    <property type="entry name" value="Myo-inos-1-P_Synthase_GAPDH"/>
</dbReference>
<protein>
    <recommendedName>
        <fullName evidence="25">Inositol-3-phosphate synthase</fullName>
        <ecNumber evidence="10">5.2.1.8</ecNumber>
        <ecNumber evidence="9">5.5.1.4</ecNumber>
    </recommendedName>
    <alternativeName>
        <fullName evidence="24">Myo-inositol 1-phosphate synthase</fullName>
    </alternativeName>
</protein>
<dbReference type="GO" id="GO:0005525">
    <property type="term" value="F:GTP binding"/>
    <property type="evidence" value="ECO:0007669"/>
    <property type="project" value="UniProtKB-KW"/>
</dbReference>
<evidence type="ECO:0000256" key="13">
    <source>
        <dbReference type="ARBA" id="ARBA00022540"/>
    </source>
</evidence>
<evidence type="ECO:0000256" key="6">
    <source>
        <dbReference type="ARBA" id="ARBA00007733"/>
    </source>
</evidence>
<keyword evidence="11" id="KW-0963">Cytoplasm</keyword>
<evidence type="ECO:0000256" key="22">
    <source>
        <dbReference type="ARBA" id="ARBA00023235"/>
    </source>
</evidence>
<dbReference type="FunFam" id="1.20.120.1150:FF:000002">
    <property type="entry name" value="Serine/threonine-protein phosphatase 2A activator"/>
    <property type="match status" value="1"/>
</dbReference>
<comment type="subcellular location">
    <subcellularLocation>
        <location evidence="4">Cytoplasm</location>
    </subcellularLocation>
</comment>
<evidence type="ECO:0000256" key="19">
    <source>
        <dbReference type="ARBA" id="ARBA00023110"/>
    </source>
</evidence>
<evidence type="ECO:0000313" key="27">
    <source>
        <dbReference type="EMBL" id="EPZ34902.1"/>
    </source>
</evidence>
<keyword evidence="22 27" id="KW-0413">Isomerase</keyword>
<keyword evidence="21" id="KW-0594">Phospholipid biosynthesis</keyword>
<evidence type="ECO:0000256" key="7">
    <source>
        <dbReference type="ARBA" id="ARBA00010813"/>
    </source>
</evidence>
<dbReference type="GO" id="GO:0003743">
    <property type="term" value="F:translation initiation factor activity"/>
    <property type="evidence" value="ECO:0007669"/>
    <property type="project" value="UniProtKB-KW"/>
</dbReference>
<sequence>MNSVTKNDIQDAKWDLNYNKYLTMERITVQYNSHHFVQPEKKIKNLLDVQRWLDTKSFESFLRFIIHLNEAAKNRKCFDVSNPSKNCENLMNLLDEILNFSLKFEPTEAPCRFGNPAFRDFFDYFSKNADMLLNHLCGIQFEKAFIELKPYLVDSFGNAERIDYGSGHELSFVAFLFCLDIINFLEPSDYSFVVLKAFPLYLNICRSLQQRYRMEPAGSHGVWGIDDHQFLPFLWGSSQLIEHRHIKPKSILQADIVETFEKEYMYLSAIHHITKMKSGPFFEHSPTLYDISGVPNWHKVNFGLIKMMNDPNVKETKIGMNFMLLHSKLEEYYSKRELLAILKKFGENVTDPNETINPDVCEYLFYESGYYKCPEEFNDHRYMFKERPPPSEKAPQRPPIVTIMGHVDHGKTSLLDFFRKSNIVENEAGKITQHIGAFTVHIGEQKITFLDTPGHAAFLEMRHRGAQVTDFVILVVAANDGIQPQTLESIKFIKEAKVPMIVAINKCDKFMKEVKKVKDQLLANGIELEEVGGDVQCIPISAVTGLGMDDLTQAIIAQAEIMDLRAEADGNVEGTIIESKTVEGKGTVATVLVRRGTIVPRTTLLAEKAYCIVRTMIESNSKTLTRAAPSTAVEIDGWSSVPPIGSKVFQVPDKEYALGRISSLKQWEEQVNRFKSEHTRLKSLLLRKLDPFYRQKMLEVTGSLKGGMRWNMDDMVSEKETKQVPKVNIVIKADVLGSIEAIENLLSSVPTNKIRPVVINKQIGPPTESDVELASLANAIIVNFNVEPPANILSKCQKKKVTIKSFKVIYHLIDFLNEELCKRIPIEYSSLKIGEAKVLKVFEISDGEIKAGGSITTFGDIRKTQENLYAVKVVRDSKAVYEGSIDSLKHFKQEVSLISHPSEFGISFKGFAVDVSKFENQYIAKPTTTHLRFRTDTNVPKLGVMLVGWGGNNGSTFTAGILANKMSLKWQTRRGLQNANYLGSVFMSSTMVLGPSEEDLDNLVHVPMNSLVPMVNPNEIVIGGWDISSMNLADAMDRAQVLEPDLKIQLKDAMGKMKPLPSIYYPDFIAANQVERADNVIPGTNKNEHLEVIRNDIRQFKKANDLDKVIVMWTANTERFSDVKEGLNDTAESLLTSIKESKDEISPSSIFAVASILEGCPFINGSPQNTLVPGVIDLATQHAVPIGGDDFKTGQTKIKSVLVDFLVNAGIKPLAITSYNHLGNNDGANLSAPKQFRSKEITKSSVVDDMVKANFLLYSKNEHPDHTIVIKNVPSVGDSKRALDEYENEIFMGGRNTISLHNTCEDSLLAVPVMIDLIILMELFTRVTYKTDCETEFKNFNVVNSFLSYFLKAPMVPYRTPVINALQTQRRAIENVLRALLGLPIYDDSLLHYRM</sequence>
<dbReference type="Gene3D" id="3.40.50.10050">
    <property type="entry name" value="Translation initiation factor IF- 2, domain 3"/>
    <property type="match status" value="1"/>
</dbReference>
<comment type="catalytic activity">
    <reaction evidence="2">
        <text>[protein]-peptidylproline (omega=180) = [protein]-peptidylproline (omega=0)</text>
        <dbReference type="Rhea" id="RHEA:16237"/>
        <dbReference type="Rhea" id="RHEA-COMP:10747"/>
        <dbReference type="Rhea" id="RHEA-COMP:10748"/>
        <dbReference type="ChEBI" id="CHEBI:83833"/>
        <dbReference type="ChEBI" id="CHEBI:83834"/>
        <dbReference type="EC" id="5.2.1.8"/>
    </reaction>
</comment>
<dbReference type="EC" id="5.2.1.8" evidence="10"/>
<evidence type="ECO:0000259" key="26">
    <source>
        <dbReference type="PROSITE" id="PS51722"/>
    </source>
</evidence>
<dbReference type="FunFam" id="3.40.50.10050:FF:000001">
    <property type="entry name" value="Translation initiation factor IF-2"/>
    <property type="match status" value="1"/>
</dbReference>
<evidence type="ECO:0000256" key="21">
    <source>
        <dbReference type="ARBA" id="ARBA00023209"/>
    </source>
</evidence>
<dbReference type="FunFam" id="3.40.50.720:FF:000334">
    <property type="entry name" value="Inositol-3-phosphate synthase"/>
    <property type="match status" value="1"/>
</dbReference>
<comment type="similarity">
    <text evidence="6">Belongs to the TRAFAC class translation factor GTPase superfamily. Classic translation factor GTPase family. IF-2 subfamily.</text>
</comment>
<dbReference type="GO" id="GO:0005737">
    <property type="term" value="C:cytoplasm"/>
    <property type="evidence" value="ECO:0007669"/>
    <property type="project" value="UniProtKB-SubCell"/>
</dbReference>
<dbReference type="CDD" id="cd04087">
    <property type="entry name" value="PTPA"/>
    <property type="match status" value="1"/>
</dbReference>
<evidence type="ECO:0000256" key="10">
    <source>
        <dbReference type="ARBA" id="ARBA00013194"/>
    </source>
</evidence>
<dbReference type="Gene3D" id="3.40.50.720">
    <property type="entry name" value="NAD(P)-binding Rossmann-like Domain"/>
    <property type="match status" value="2"/>
</dbReference>
<keyword evidence="17" id="KW-0520">NAD</keyword>